<dbReference type="OrthoDB" id="9803764at2"/>
<evidence type="ECO:0000259" key="10">
    <source>
        <dbReference type="PROSITE" id="PS50109"/>
    </source>
</evidence>
<dbReference type="CDD" id="cd00082">
    <property type="entry name" value="HisKA"/>
    <property type="match status" value="1"/>
</dbReference>
<evidence type="ECO:0000256" key="4">
    <source>
        <dbReference type="ARBA" id="ARBA00023015"/>
    </source>
</evidence>
<dbReference type="CDD" id="cd00156">
    <property type="entry name" value="REC"/>
    <property type="match status" value="1"/>
</dbReference>
<sequence>MNKAFFIFSFCLSVLLHCSFATAENSHAFYPLPHQERGSFVAAQKVIANTNGGLWLVDAQGALIFYDGERLDRAVDQTGEPITGVTDAVMQGQTLWLVKDGYAYRFLPTTAELKRLKWQSAPLRYVISHQAGIWFASSKGLYVITDEHRQPEFVSVPESLTVTGLYSAGNSLFVAGELGIYEFRDRQFLTPRLYPRHRVTAVFEDSTEQLWFGTHSGLFLSRQVRPVLSSQDSSRHQLSVSAIAETKSGIWVGTAQGLKLIDKSSSAVSHYRADADDEYTINNNRVMALLGDEKYGLWIATESGINYLPASTSALKRFPYGSGGNNAIKVGRINQLQQIEDGSIWLATDKGLTELDDSLGIVRQLPLSGGVDSFAYKKGTFWLATRTGLKAYSLVDNEWLALYFPSWFEGQSITSVMVDHYNSVWIGMESHLYRYWPKTSELNSFGSHWFQAPYGSEAVTVLFEDSHHNIWVGTDYALYQFDTGLLSMVKQTASLGGVIDIYEDILGQLWVVNNHSLQYSPKQDKLPLEPIVLNGAYAKPYCIDGDNGGSWVTTSQGLSYYSLSAQLRLHLPPLVGGVEKESYSQACEILQSGKLLLGGKKGLLEIDPKKLLASEKQQFSIIVGNIRVDNQLARLAGGSETLLTVPYGSSVSFDIGVLPFSGFTKLQYRLIGEREVPWVSFSHSSLFFDNLNPGDYLLELRFDGENPQDQPEIRYAFQVSGPWYLSYWSTSLLVALLALLLFLFIGWRARAYHRQNLALKQAVFRSTARIELHKKQLYASNKHLQRILHMRQNFMAQLYSELRSPLSLILGPIRKMQATSHGEENEQLHLVANNIERSLHLVEQLLTRDAQAFIEPEKRCEQWISPIIQACCLSWQLEAEQRGIALCLEDETDGVSVKVAPYHLEIMLGNLLSNALKYTPRLGCINVVVKSIDHRLVMSVSDTGKGMSEEVRDNIFDSYFKEDTDFNPEAGFGLGLSTVKQLVELYEGEVSVVSYPGVGSEFVITLPLYREGCTKPLAVEENREVSAAPQDDLPKLLIASTDEEVVACLTALLEEYPLLVASDGYEAVFLAKENQPDMILCDLDLPGLGGLQVRERLQEDPRECLPAFVLMVDNSPQEHIAAGVDSVLTKPFEPGDVLNHIQFLLSGECPPFQALISSQAGLPAEVVETSWRQSVMSLVEEQFDQANFGTAMAANALYMSERSLQRKFKQEFGMSFKDYVSQFRFEQAKRKLKHGERVSDVALSCGFNDPSYFSARFKGNFGITPSQYAAQHQH</sequence>
<keyword evidence="7" id="KW-0472">Membrane</keyword>
<evidence type="ECO:0000256" key="7">
    <source>
        <dbReference type="SAM" id="Phobius"/>
    </source>
</evidence>
<evidence type="ECO:0000256" key="5">
    <source>
        <dbReference type="ARBA" id="ARBA00023163"/>
    </source>
</evidence>
<evidence type="ECO:0000256" key="3">
    <source>
        <dbReference type="ARBA" id="ARBA00022553"/>
    </source>
</evidence>
<dbReference type="InterPro" id="IPR011006">
    <property type="entry name" value="CheY-like_superfamily"/>
</dbReference>
<dbReference type="PROSITE" id="PS01124">
    <property type="entry name" value="HTH_ARAC_FAMILY_2"/>
    <property type="match status" value="1"/>
</dbReference>
<evidence type="ECO:0000256" key="8">
    <source>
        <dbReference type="SAM" id="SignalP"/>
    </source>
</evidence>
<accession>A0A1Q9G675</accession>
<dbReference type="Gene3D" id="1.10.10.60">
    <property type="entry name" value="Homeodomain-like"/>
    <property type="match status" value="1"/>
</dbReference>
<keyword evidence="4" id="KW-0805">Transcription regulation</keyword>
<dbReference type="Pfam" id="PF02518">
    <property type="entry name" value="HATPase_c"/>
    <property type="match status" value="1"/>
</dbReference>
<dbReference type="Pfam" id="PF12833">
    <property type="entry name" value="HTH_18"/>
    <property type="match status" value="1"/>
</dbReference>
<dbReference type="InterPro" id="IPR013783">
    <property type="entry name" value="Ig-like_fold"/>
</dbReference>
<evidence type="ECO:0000313" key="13">
    <source>
        <dbReference type="Proteomes" id="UP000186905"/>
    </source>
</evidence>
<evidence type="ECO:0000256" key="2">
    <source>
        <dbReference type="ARBA" id="ARBA00012438"/>
    </source>
</evidence>
<dbReference type="EC" id="2.7.13.3" evidence="2"/>
<name>A0A1Q9G675_9GAMM</name>
<dbReference type="PRINTS" id="PR00344">
    <property type="entry name" value="BCTRLSENSOR"/>
</dbReference>
<dbReference type="InterPro" id="IPR015943">
    <property type="entry name" value="WD40/YVTN_repeat-like_dom_sf"/>
</dbReference>
<dbReference type="InterPro" id="IPR004358">
    <property type="entry name" value="Sig_transdc_His_kin-like_C"/>
</dbReference>
<dbReference type="InterPro" id="IPR003594">
    <property type="entry name" value="HATPase_dom"/>
</dbReference>
<evidence type="ECO:0000259" key="11">
    <source>
        <dbReference type="PROSITE" id="PS50110"/>
    </source>
</evidence>
<feature type="transmembrane region" description="Helical" evidence="7">
    <location>
        <begin position="723"/>
        <end position="747"/>
    </location>
</feature>
<dbReference type="Gene3D" id="2.130.10.10">
    <property type="entry name" value="YVTN repeat-like/Quinoprotein amine dehydrogenase"/>
    <property type="match status" value="3"/>
</dbReference>
<dbReference type="InterPro" id="IPR005467">
    <property type="entry name" value="His_kinase_dom"/>
</dbReference>
<feature type="chain" id="PRO_5012096192" description="histidine kinase" evidence="8">
    <location>
        <begin position="24"/>
        <end position="1274"/>
    </location>
</feature>
<dbReference type="SUPFAM" id="SSF52172">
    <property type="entry name" value="CheY-like"/>
    <property type="match status" value="1"/>
</dbReference>
<dbReference type="Gene3D" id="3.30.565.10">
    <property type="entry name" value="Histidine kinase-like ATPase, C-terminal domain"/>
    <property type="match status" value="1"/>
</dbReference>
<keyword evidence="7" id="KW-1133">Transmembrane helix</keyword>
<dbReference type="PANTHER" id="PTHR43547:SF2">
    <property type="entry name" value="HYBRID SIGNAL TRANSDUCTION HISTIDINE KINASE C"/>
    <property type="match status" value="1"/>
</dbReference>
<evidence type="ECO:0000313" key="12">
    <source>
        <dbReference type="EMBL" id="OLQ69380.1"/>
    </source>
</evidence>
<dbReference type="Pfam" id="PF00072">
    <property type="entry name" value="Response_reg"/>
    <property type="match status" value="1"/>
</dbReference>
<feature type="signal peptide" evidence="8">
    <location>
        <begin position="1"/>
        <end position="23"/>
    </location>
</feature>
<proteinExistence type="predicted"/>
<keyword evidence="8" id="KW-0732">Signal</keyword>
<keyword evidence="3 6" id="KW-0597">Phosphoprotein</keyword>
<feature type="domain" description="Response regulatory" evidence="11">
    <location>
        <begin position="1035"/>
        <end position="1145"/>
    </location>
</feature>
<feature type="domain" description="HTH araC/xylS-type" evidence="9">
    <location>
        <begin position="1173"/>
        <end position="1271"/>
    </location>
</feature>
<reference evidence="12 13" key="1">
    <citation type="submission" date="2016-09" db="EMBL/GenBank/DDBJ databases">
        <title>Photobacterium proteolyticum sp. nov. a protease producing bacterium isolated from ocean sediments of Laizhou Bay.</title>
        <authorList>
            <person name="Li Y."/>
        </authorList>
    </citation>
    <scope>NUCLEOTIDE SEQUENCE [LARGE SCALE GENOMIC DNA]</scope>
    <source>
        <strain evidence="12 13">13-12</strain>
    </source>
</reference>
<comment type="catalytic activity">
    <reaction evidence="1">
        <text>ATP + protein L-histidine = ADP + protein N-phospho-L-histidine.</text>
        <dbReference type="EC" id="2.7.13.3"/>
    </reaction>
</comment>
<dbReference type="Proteomes" id="UP000186905">
    <property type="component" value="Unassembled WGS sequence"/>
</dbReference>
<dbReference type="SMART" id="SM00387">
    <property type="entry name" value="HATPase_c"/>
    <property type="match status" value="1"/>
</dbReference>
<dbReference type="SUPFAM" id="SSF47384">
    <property type="entry name" value="Homodimeric domain of signal transducing histidine kinase"/>
    <property type="match status" value="1"/>
</dbReference>
<dbReference type="InterPro" id="IPR036890">
    <property type="entry name" value="HATPase_C_sf"/>
</dbReference>
<dbReference type="RefSeq" id="WP_075768309.1">
    <property type="nucleotide sequence ID" value="NZ_MJIL01000101.1"/>
</dbReference>
<feature type="modified residue" description="4-aspartylphosphate" evidence="6">
    <location>
        <position position="1082"/>
    </location>
</feature>
<comment type="caution">
    <text evidence="12">The sequence shown here is derived from an EMBL/GenBank/DDBJ whole genome shotgun (WGS) entry which is preliminary data.</text>
</comment>
<dbReference type="InterPro" id="IPR009057">
    <property type="entry name" value="Homeodomain-like_sf"/>
</dbReference>
<keyword evidence="5" id="KW-0804">Transcription</keyword>
<keyword evidence="13" id="KW-1185">Reference proteome</keyword>
<evidence type="ECO:0000256" key="6">
    <source>
        <dbReference type="PROSITE-ProRule" id="PRU00169"/>
    </source>
</evidence>
<protein>
    <recommendedName>
        <fullName evidence="2">histidine kinase</fullName>
        <ecNumber evidence="2">2.7.13.3</ecNumber>
    </recommendedName>
</protein>
<organism evidence="12 13">
    <name type="scientific">Photobacterium proteolyticum</name>
    <dbReference type="NCBI Taxonomy" id="1903952"/>
    <lineage>
        <taxon>Bacteria</taxon>
        <taxon>Pseudomonadati</taxon>
        <taxon>Pseudomonadota</taxon>
        <taxon>Gammaproteobacteria</taxon>
        <taxon>Vibrionales</taxon>
        <taxon>Vibrionaceae</taxon>
        <taxon>Photobacterium</taxon>
    </lineage>
</organism>
<keyword evidence="7" id="KW-0812">Transmembrane</keyword>
<dbReference type="SUPFAM" id="SSF46689">
    <property type="entry name" value="Homeodomain-like"/>
    <property type="match status" value="1"/>
</dbReference>
<dbReference type="SMART" id="SM00342">
    <property type="entry name" value="HTH_ARAC"/>
    <property type="match status" value="1"/>
</dbReference>
<dbReference type="GO" id="GO:0003700">
    <property type="term" value="F:DNA-binding transcription factor activity"/>
    <property type="evidence" value="ECO:0007669"/>
    <property type="project" value="InterPro"/>
</dbReference>
<evidence type="ECO:0000259" key="9">
    <source>
        <dbReference type="PROSITE" id="PS01124"/>
    </source>
</evidence>
<dbReference type="Gene3D" id="1.10.287.130">
    <property type="match status" value="1"/>
</dbReference>
<dbReference type="InterPro" id="IPR036097">
    <property type="entry name" value="HisK_dim/P_sf"/>
</dbReference>
<dbReference type="SUPFAM" id="SSF63829">
    <property type="entry name" value="Calcium-dependent phosphotriesterase"/>
    <property type="match status" value="1"/>
</dbReference>
<dbReference type="Gene3D" id="3.40.50.2300">
    <property type="match status" value="1"/>
</dbReference>
<dbReference type="InterPro" id="IPR018060">
    <property type="entry name" value="HTH_AraC"/>
</dbReference>
<dbReference type="InterPro" id="IPR001789">
    <property type="entry name" value="Sig_transdc_resp-reg_receiver"/>
</dbReference>
<dbReference type="PROSITE" id="PS50109">
    <property type="entry name" value="HIS_KIN"/>
    <property type="match status" value="1"/>
</dbReference>
<gene>
    <name evidence="12" type="ORF">BIT28_20585</name>
</gene>
<dbReference type="STRING" id="1903952.BIT28_20585"/>
<dbReference type="GO" id="GO:0000155">
    <property type="term" value="F:phosphorelay sensor kinase activity"/>
    <property type="evidence" value="ECO:0007669"/>
    <property type="project" value="InterPro"/>
</dbReference>
<feature type="domain" description="Histidine kinase" evidence="10">
    <location>
        <begin position="797"/>
        <end position="1010"/>
    </location>
</feature>
<dbReference type="GO" id="GO:0043565">
    <property type="term" value="F:sequence-specific DNA binding"/>
    <property type="evidence" value="ECO:0007669"/>
    <property type="project" value="InterPro"/>
</dbReference>
<dbReference type="EMBL" id="MJIL01000101">
    <property type="protein sequence ID" value="OLQ69380.1"/>
    <property type="molecule type" value="Genomic_DNA"/>
</dbReference>
<dbReference type="SUPFAM" id="SSF55874">
    <property type="entry name" value="ATPase domain of HSP90 chaperone/DNA topoisomerase II/histidine kinase"/>
    <property type="match status" value="1"/>
</dbReference>
<dbReference type="InterPro" id="IPR003661">
    <property type="entry name" value="HisK_dim/P_dom"/>
</dbReference>
<dbReference type="Gene3D" id="2.60.40.10">
    <property type="entry name" value="Immunoglobulins"/>
    <property type="match status" value="1"/>
</dbReference>
<dbReference type="PROSITE" id="PS50110">
    <property type="entry name" value="RESPONSE_REGULATORY"/>
    <property type="match status" value="1"/>
</dbReference>
<dbReference type="PANTHER" id="PTHR43547">
    <property type="entry name" value="TWO-COMPONENT HISTIDINE KINASE"/>
    <property type="match status" value="1"/>
</dbReference>
<dbReference type="SMART" id="SM00448">
    <property type="entry name" value="REC"/>
    <property type="match status" value="1"/>
</dbReference>
<dbReference type="AlphaFoldDB" id="A0A1Q9G675"/>
<evidence type="ECO:0000256" key="1">
    <source>
        <dbReference type="ARBA" id="ARBA00000085"/>
    </source>
</evidence>